<organism evidence="1 2">
    <name type="scientific">Peronospora matthiolae</name>
    <dbReference type="NCBI Taxonomy" id="2874970"/>
    <lineage>
        <taxon>Eukaryota</taxon>
        <taxon>Sar</taxon>
        <taxon>Stramenopiles</taxon>
        <taxon>Oomycota</taxon>
        <taxon>Peronosporomycetes</taxon>
        <taxon>Peronosporales</taxon>
        <taxon>Peronosporaceae</taxon>
        <taxon>Peronospora</taxon>
    </lineage>
</organism>
<name>A0AAV1VCN4_9STRA</name>
<evidence type="ECO:0000313" key="1">
    <source>
        <dbReference type="EMBL" id="CAK7944575.1"/>
    </source>
</evidence>
<proteinExistence type="predicted"/>
<comment type="caution">
    <text evidence="1">The sequence shown here is derived from an EMBL/GenBank/DDBJ whole genome shotgun (WGS) entry which is preliminary data.</text>
</comment>
<gene>
    <name evidence="1" type="ORF">PM001_LOCUS29725</name>
</gene>
<reference evidence="1" key="1">
    <citation type="submission" date="2024-01" db="EMBL/GenBank/DDBJ databases">
        <authorList>
            <person name="Webb A."/>
        </authorList>
    </citation>
    <scope>NUCLEOTIDE SEQUENCE</scope>
    <source>
        <strain evidence="1">Pm1</strain>
    </source>
</reference>
<evidence type="ECO:0000313" key="2">
    <source>
        <dbReference type="Proteomes" id="UP001162060"/>
    </source>
</evidence>
<dbReference type="Proteomes" id="UP001162060">
    <property type="component" value="Unassembled WGS sequence"/>
</dbReference>
<sequence>MFDQDGLVDPVDQCLPKGFGLLELVFIANAQAVVLRLDELNERGRGGAERLKVPTQLAILDHLLLQSSLHTLVPIYDSLSEVQAKAKRINRCV</sequence>
<dbReference type="AlphaFoldDB" id="A0AAV1VCN4"/>
<protein>
    <submittedName>
        <fullName evidence="1">Uncharacterized protein</fullName>
    </submittedName>
</protein>
<accession>A0AAV1VCN4</accession>
<dbReference type="EMBL" id="CAKLBY020000309">
    <property type="protein sequence ID" value="CAK7944575.1"/>
    <property type="molecule type" value="Genomic_DNA"/>
</dbReference>